<evidence type="ECO:0000256" key="1">
    <source>
        <dbReference type="ARBA" id="ARBA00022741"/>
    </source>
</evidence>
<dbReference type="InterPro" id="IPR050227">
    <property type="entry name" value="Rab"/>
</dbReference>
<evidence type="ECO:0000256" key="2">
    <source>
        <dbReference type="ARBA" id="ARBA00023134"/>
    </source>
</evidence>
<dbReference type="InterPro" id="IPR005225">
    <property type="entry name" value="Small_GTP-bd"/>
</dbReference>
<dbReference type="SMART" id="SM00174">
    <property type="entry name" value="RHO"/>
    <property type="match status" value="1"/>
</dbReference>
<dbReference type="PROSITE" id="PS51421">
    <property type="entry name" value="RAS"/>
    <property type="match status" value="1"/>
</dbReference>
<dbReference type="Proteomes" id="UP001189429">
    <property type="component" value="Unassembled WGS sequence"/>
</dbReference>
<reference evidence="3" key="1">
    <citation type="submission" date="2023-10" db="EMBL/GenBank/DDBJ databases">
        <authorList>
            <person name="Chen Y."/>
            <person name="Shah S."/>
            <person name="Dougan E. K."/>
            <person name="Thang M."/>
            <person name="Chan C."/>
        </authorList>
    </citation>
    <scope>NUCLEOTIDE SEQUENCE [LARGE SCALE GENOMIC DNA]</scope>
</reference>
<evidence type="ECO:0000313" key="4">
    <source>
        <dbReference type="Proteomes" id="UP001189429"/>
    </source>
</evidence>
<gene>
    <name evidence="3" type="ORF">PCOR1329_LOCUS33180</name>
</gene>
<evidence type="ECO:0008006" key="5">
    <source>
        <dbReference type="Google" id="ProtNLM"/>
    </source>
</evidence>
<dbReference type="SMART" id="SM00173">
    <property type="entry name" value="RAS"/>
    <property type="match status" value="1"/>
</dbReference>
<dbReference type="EMBL" id="CAUYUJ010013814">
    <property type="protein sequence ID" value="CAK0836795.1"/>
    <property type="molecule type" value="Genomic_DNA"/>
</dbReference>
<dbReference type="PRINTS" id="PR00449">
    <property type="entry name" value="RASTRNSFRMNG"/>
</dbReference>
<dbReference type="InterPro" id="IPR027417">
    <property type="entry name" value="P-loop_NTPase"/>
</dbReference>
<dbReference type="Gene3D" id="3.40.50.300">
    <property type="entry name" value="P-loop containing nucleotide triphosphate hydrolases"/>
    <property type="match status" value="1"/>
</dbReference>
<dbReference type="PANTHER" id="PTHR47977">
    <property type="entry name" value="RAS-RELATED PROTEIN RAB"/>
    <property type="match status" value="1"/>
</dbReference>
<accession>A0ABN9SWZ4</accession>
<name>A0ABN9SWZ4_9DINO</name>
<dbReference type="Pfam" id="PF00071">
    <property type="entry name" value="Ras"/>
    <property type="match status" value="1"/>
</dbReference>
<dbReference type="CDD" id="cd01861">
    <property type="entry name" value="Rab6"/>
    <property type="match status" value="1"/>
</dbReference>
<organism evidence="3 4">
    <name type="scientific">Prorocentrum cordatum</name>
    <dbReference type="NCBI Taxonomy" id="2364126"/>
    <lineage>
        <taxon>Eukaryota</taxon>
        <taxon>Sar</taxon>
        <taxon>Alveolata</taxon>
        <taxon>Dinophyceae</taxon>
        <taxon>Prorocentrales</taxon>
        <taxon>Prorocentraceae</taxon>
        <taxon>Prorocentrum</taxon>
    </lineage>
</organism>
<dbReference type="SUPFAM" id="SSF52540">
    <property type="entry name" value="P-loop containing nucleoside triphosphate hydrolases"/>
    <property type="match status" value="1"/>
</dbReference>
<evidence type="ECO:0000313" key="3">
    <source>
        <dbReference type="EMBL" id="CAK0836795.1"/>
    </source>
</evidence>
<proteinExistence type="predicted"/>
<dbReference type="PROSITE" id="PS51419">
    <property type="entry name" value="RAB"/>
    <property type="match status" value="1"/>
</dbReference>
<keyword evidence="4" id="KW-1185">Reference proteome</keyword>
<protein>
    <recommendedName>
        <fullName evidence="5">Ras-related protein Rab-6</fullName>
    </recommendedName>
</protein>
<keyword evidence="1" id="KW-0547">Nucleotide-binding</keyword>
<dbReference type="NCBIfam" id="TIGR00231">
    <property type="entry name" value="small_GTP"/>
    <property type="match status" value="1"/>
</dbReference>
<dbReference type="PROSITE" id="PS51420">
    <property type="entry name" value="RHO"/>
    <property type="match status" value="1"/>
</dbReference>
<dbReference type="SMART" id="SM00176">
    <property type="entry name" value="RAN"/>
    <property type="match status" value="1"/>
</dbReference>
<sequence>MSAGPPPKFKVVFLGDEACGKTSLVRRYTYDSFEESVQTTVGMDFQSKTVHLEDRSVRLQLWDTAGQERFRSLIPSYIRDAAAAIVVYDITKRASFLSTRKWMADVRADRGDMAKIALVGNKCDRANEREVTVEEGRAQAEELGAVHAETSAKDGTNVEALFKQMAAAFPAPVAKGDAGAPGAEDARGANIQLSAGDHKRSKAKKCNC</sequence>
<comment type="caution">
    <text evidence="3">The sequence shown here is derived from an EMBL/GenBank/DDBJ whole genome shotgun (WGS) entry which is preliminary data.</text>
</comment>
<dbReference type="SMART" id="SM00175">
    <property type="entry name" value="RAB"/>
    <property type="match status" value="1"/>
</dbReference>
<dbReference type="InterPro" id="IPR001806">
    <property type="entry name" value="Small_GTPase"/>
</dbReference>
<keyword evidence="2" id="KW-0342">GTP-binding</keyword>